<name>A9EPC9_SORC5</name>
<reference evidence="1 2" key="1">
    <citation type="journal article" date="2007" name="Nat. Biotechnol.">
        <title>Complete genome sequence of the myxobacterium Sorangium cellulosum.</title>
        <authorList>
            <person name="Schneiker S."/>
            <person name="Perlova O."/>
            <person name="Kaiser O."/>
            <person name="Gerth K."/>
            <person name="Alici A."/>
            <person name="Altmeyer M.O."/>
            <person name="Bartels D."/>
            <person name="Bekel T."/>
            <person name="Beyer S."/>
            <person name="Bode E."/>
            <person name="Bode H.B."/>
            <person name="Bolten C.J."/>
            <person name="Choudhuri J.V."/>
            <person name="Doss S."/>
            <person name="Elnakady Y.A."/>
            <person name="Frank B."/>
            <person name="Gaigalat L."/>
            <person name="Goesmann A."/>
            <person name="Groeger C."/>
            <person name="Gross F."/>
            <person name="Jelsbak L."/>
            <person name="Jelsbak L."/>
            <person name="Kalinowski J."/>
            <person name="Kegler C."/>
            <person name="Knauber T."/>
            <person name="Konietzny S."/>
            <person name="Kopp M."/>
            <person name="Krause L."/>
            <person name="Krug D."/>
            <person name="Linke B."/>
            <person name="Mahmud T."/>
            <person name="Martinez-Arias R."/>
            <person name="McHardy A.C."/>
            <person name="Merai M."/>
            <person name="Meyer F."/>
            <person name="Mormann S."/>
            <person name="Munoz-Dorado J."/>
            <person name="Perez J."/>
            <person name="Pradella S."/>
            <person name="Rachid S."/>
            <person name="Raddatz G."/>
            <person name="Rosenau F."/>
            <person name="Rueckert C."/>
            <person name="Sasse F."/>
            <person name="Scharfe M."/>
            <person name="Schuster S.C."/>
            <person name="Suen G."/>
            <person name="Treuner-Lange A."/>
            <person name="Velicer G.J."/>
            <person name="Vorholter F.-J."/>
            <person name="Weissman K.J."/>
            <person name="Welch R.D."/>
            <person name="Wenzel S.C."/>
            <person name="Whitworth D.E."/>
            <person name="Wilhelm S."/>
            <person name="Wittmann C."/>
            <person name="Bloecker H."/>
            <person name="Puehler A."/>
            <person name="Mueller R."/>
        </authorList>
    </citation>
    <scope>NUCLEOTIDE SEQUENCE [LARGE SCALE GENOMIC DNA]</scope>
    <source>
        <strain evidence="2">So ce56</strain>
    </source>
</reference>
<dbReference type="Proteomes" id="UP000002139">
    <property type="component" value="Chromosome"/>
</dbReference>
<keyword evidence="2" id="KW-1185">Reference proteome</keyword>
<dbReference type="STRING" id="448385.sce0809"/>
<dbReference type="AlphaFoldDB" id="A9EPC9"/>
<accession>A9EPC9</accession>
<dbReference type="BioCyc" id="SCEL448385:SCE_RS04250-MONOMER"/>
<proteinExistence type="predicted"/>
<evidence type="ECO:0000313" key="1">
    <source>
        <dbReference type="EMBL" id="CAN90966.1"/>
    </source>
</evidence>
<dbReference type="EMBL" id="AM746676">
    <property type="protein sequence ID" value="CAN90966.1"/>
    <property type="molecule type" value="Genomic_DNA"/>
</dbReference>
<dbReference type="HOGENOM" id="CLU_2013767_0_0_7"/>
<gene>
    <name evidence="1" type="ordered locus">sce0809</name>
</gene>
<organism evidence="1 2">
    <name type="scientific">Sorangium cellulosum (strain So ce56)</name>
    <name type="common">Polyangium cellulosum (strain So ce56)</name>
    <dbReference type="NCBI Taxonomy" id="448385"/>
    <lineage>
        <taxon>Bacteria</taxon>
        <taxon>Pseudomonadati</taxon>
        <taxon>Myxococcota</taxon>
        <taxon>Polyangia</taxon>
        <taxon>Polyangiales</taxon>
        <taxon>Polyangiaceae</taxon>
        <taxon>Sorangium</taxon>
    </lineage>
</organism>
<sequence>MQGPSTELFITAMSIPQKPVASSLLLATAAHLHFRATARDRSGSTLGVLIDPSGARQHLVIESGGAEGTWTLSSAVPTGHASFLLYESAANVLRGGNLSDDGSISYQGASYTIESSLDGNTRTAKVSGSV</sequence>
<dbReference type="KEGG" id="scl:sce0809"/>
<evidence type="ECO:0000313" key="2">
    <source>
        <dbReference type="Proteomes" id="UP000002139"/>
    </source>
</evidence>
<protein>
    <submittedName>
        <fullName evidence="1">Uncharacterized protein</fullName>
    </submittedName>
</protein>